<organism evidence="1 2">
    <name type="scientific">Clostridium scindens (strain JCM 10418 / VPI 12708)</name>
    <dbReference type="NCBI Taxonomy" id="29347"/>
    <lineage>
        <taxon>Bacteria</taxon>
        <taxon>Bacillati</taxon>
        <taxon>Bacillota</taxon>
        <taxon>Clostridia</taxon>
        <taxon>Lachnospirales</taxon>
        <taxon>Lachnospiraceae</taxon>
    </lineage>
</organism>
<gene>
    <name evidence="1" type="ORF">FYJ37_00930</name>
</gene>
<protein>
    <submittedName>
        <fullName evidence="1">Uncharacterized protein</fullName>
    </submittedName>
</protein>
<name>A0A844F134_CLOSV</name>
<proteinExistence type="predicted"/>
<dbReference type="Proteomes" id="UP000462363">
    <property type="component" value="Unassembled WGS sequence"/>
</dbReference>
<evidence type="ECO:0000313" key="2">
    <source>
        <dbReference type="Proteomes" id="UP000462363"/>
    </source>
</evidence>
<dbReference type="EMBL" id="VUMB01000002">
    <property type="protein sequence ID" value="MSS38948.1"/>
    <property type="molecule type" value="Genomic_DNA"/>
</dbReference>
<sequence>MTSFNVLIERCARKLEKDSELFTYYNVSASEAENLLREQITGYLYDAIDLLYSKCEPPVDMYNYDEELLQFNFDLTKREIGLLSDLMRQVYYERQEATLGAFKIRMTPSDLNHITPSTERSTFLKLVQDIRTENEKAISRYVSSDRNTNKRKTIDHSQYDYS</sequence>
<dbReference type="AlphaFoldDB" id="A0A844F134"/>
<dbReference type="RefSeq" id="WP_195839716.1">
    <property type="nucleotide sequence ID" value="NZ_VUMB01000002.1"/>
</dbReference>
<evidence type="ECO:0000313" key="1">
    <source>
        <dbReference type="EMBL" id="MSS38948.1"/>
    </source>
</evidence>
<accession>A0A844F134</accession>
<reference evidence="1 2" key="1">
    <citation type="submission" date="2019-08" db="EMBL/GenBank/DDBJ databases">
        <title>In-depth cultivation of the pig gut microbiome towards novel bacterial diversity and tailored functional studies.</title>
        <authorList>
            <person name="Wylensek D."/>
            <person name="Hitch T.C.A."/>
            <person name="Clavel T."/>
        </authorList>
    </citation>
    <scope>NUCLEOTIDE SEQUENCE [LARGE SCALE GENOMIC DNA]</scope>
    <source>
        <strain evidence="1 2">BL-389-WT-3D</strain>
    </source>
</reference>
<comment type="caution">
    <text evidence="1">The sequence shown here is derived from an EMBL/GenBank/DDBJ whole genome shotgun (WGS) entry which is preliminary data.</text>
</comment>